<dbReference type="Pfam" id="PF00643">
    <property type="entry name" value="zf-B_box"/>
    <property type="match status" value="1"/>
</dbReference>
<dbReference type="SUPFAM" id="SSF81296">
    <property type="entry name" value="E set domains"/>
    <property type="match status" value="1"/>
</dbReference>
<feature type="region of interest" description="Disordered" evidence="12">
    <location>
        <begin position="410"/>
        <end position="450"/>
    </location>
</feature>
<evidence type="ECO:0000313" key="16">
    <source>
        <dbReference type="RefSeq" id="XP_002735026.1"/>
    </source>
</evidence>
<protein>
    <submittedName>
        <fullName evidence="16">Tripartite motif-containing protein 2-like</fullName>
    </submittedName>
</protein>
<keyword evidence="4" id="KW-0479">Metal-binding</keyword>
<dbReference type="CDD" id="cd19759">
    <property type="entry name" value="Bbox2_TRIM2-like"/>
    <property type="match status" value="1"/>
</dbReference>
<dbReference type="SMART" id="SM00502">
    <property type="entry name" value="BBC"/>
    <property type="match status" value="1"/>
</dbReference>
<evidence type="ECO:0000256" key="11">
    <source>
        <dbReference type="PROSITE-ProRule" id="PRU00504"/>
    </source>
</evidence>
<name>A0ABM0GQE5_SACKO</name>
<dbReference type="InterPro" id="IPR011042">
    <property type="entry name" value="6-blade_b-propeller_TolB-like"/>
</dbReference>
<dbReference type="InterPro" id="IPR014756">
    <property type="entry name" value="Ig_E-set"/>
</dbReference>
<dbReference type="PROSITE" id="PS51125">
    <property type="entry name" value="NHL"/>
    <property type="match status" value="6"/>
</dbReference>
<dbReference type="Pfam" id="PF00630">
    <property type="entry name" value="Filamin"/>
    <property type="match status" value="1"/>
</dbReference>
<dbReference type="Proteomes" id="UP000694865">
    <property type="component" value="Unplaced"/>
</dbReference>
<feature type="domain" description="B box-type" evidence="14">
    <location>
        <begin position="100"/>
        <end position="141"/>
    </location>
</feature>
<evidence type="ECO:0000256" key="1">
    <source>
        <dbReference type="ARBA" id="ARBA00008518"/>
    </source>
</evidence>
<feature type="repeat" description="NHL" evidence="11">
    <location>
        <begin position="593"/>
        <end position="636"/>
    </location>
</feature>
<evidence type="ECO:0000256" key="9">
    <source>
        <dbReference type="PROSITE-ProRule" id="PRU00024"/>
    </source>
</evidence>
<keyword evidence="8" id="KW-0862">Zinc</keyword>
<dbReference type="SUPFAM" id="SSF101898">
    <property type="entry name" value="NHL repeat"/>
    <property type="match status" value="1"/>
</dbReference>
<dbReference type="PROSITE" id="PS50119">
    <property type="entry name" value="ZF_BBOX"/>
    <property type="match status" value="1"/>
</dbReference>
<dbReference type="InterPro" id="IPR057750">
    <property type="entry name" value="TRIM2/3_C"/>
</dbReference>
<feature type="repeat" description="NHL" evidence="11">
    <location>
        <begin position="548"/>
        <end position="589"/>
    </location>
</feature>
<dbReference type="Gene3D" id="3.30.160.60">
    <property type="entry name" value="Classic Zinc Finger"/>
    <property type="match status" value="1"/>
</dbReference>
<dbReference type="SMART" id="SM00184">
    <property type="entry name" value="RING"/>
    <property type="match status" value="1"/>
</dbReference>
<keyword evidence="5" id="KW-0677">Repeat</keyword>
<dbReference type="InterPro" id="IPR050952">
    <property type="entry name" value="TRIM-NHL_E3_ligases"/>
</dbReference>
<reference evidence="16" key="1">
    <citation type="submission" date="2025-08" db="UniProtKB">
        <authorList>
            <consortium name="RefSeq"/>
        </authorList>
    </citation>
    <scope>IDENTIFICATION</scope>
    <source>
        <tissue evidence="16">Testes</tissue>
    </source>
</reference>
<dbReference type="GeneID" id="100376214"/>
<dbReference type="RefSeq" id="XP_002735026.1">
    <property type="nucleotide sequence ID" value="XM_002734980.2"/>
</dbReference>
<evidence type="ECO:0000256" key="2">
    <source>
        <dbReference type="ARBA" id="ARBA00022553"/>
    </source>
</evidence>
<keyword evidence="7" id="KW-0833">Ubl conjugation pathway</keyword>
<feature type="domain" description="RING-type" evidence="13">
    <location>
        <begin position="21"/>
        <end position="62"/>
    </location>
</feature>
<dbReference type="InterPro" id="IPR000315">
    <property type="entry name" value="Znf_B-box"/>
</dbReference>
<dbReference type="InterPro" id="IPR013083">
    <property type="entry name" value="Znf_RING/FYVE/PHD"/>
</dbReference>
<evidence type="ECO:0000256" key="7">
    <source>
        <dbReference type="ARBA" id="ARBA00022786"/>
    </source>
</evidence>
<feature type="repeat" description="Filamin" evidence="10">
    <location>
        <begin position="307"/>
        <end position="408"/>
    </location>
</feature>
<dbReference type="InterPro" id="IPR013783">
    <property type="entry name" value="Ig-like_fold"/>
</dbReference>
<feature type="repeat" description="NHL" evidence="11">
    <location>
        <begin position="684"/>
        <end position="727"/>
    </location>
</feature>
<evidence type="ECO:0000256" key="10">
    <source>
        <dbReference type="PROSITE-ProRule" id="PRU00087"/>
    </source>
</evidence>
<sequence>MAASNGTSPVVKQIDKQFLKCGICLERYRTPKVLPCLHTFCQKCLQNYIPPHSLSLSCPICRQTSILPEEGVSGLQNNFFITNLMEVLEGPKTNGTQSDSKALPCPSHEGEVLKFYCESCETAVCQHCTIAEHNEHSTVPLKDAVEEHKKELEELLTKAKARIAPLTHAIDLVSNTREKLSAKKTNAETDLVKSFETLDKVITTRKETLLNQLETYHSSKLKVLEEQKKKLELGLSNIINSCEFTEQALTHGNETEVLLVKKQMADRLRELSAISLSCKPEENDFIKFTCDLSSVEKCTVNTGSVQSNSAVPHESVASGEGLKRAKIGEQTVVTIITKDSKGELVKTGRALVTAHIQNPDGNLALCTIADNKNGTYDIGYSLEYEGEHALTIKLFEEHIKGSPYRVKGMKEIVSPTRPSSSKVTKTNVKQKATKRPPSTISSKSRSARSNPIEDDLLLRIGMKGRNKAEFMNPQCVACSATGRLIVTDSGNNSVQVFVNNCDFKMKFGIRGRNPGQLQRPTGCAIMANGNYLIADYDNKMVSMFTPDGKFASKIGTGRLQGPKGVSVDRNGNIIIVDNKNSQILIFNPNGKLLNRFGSRGMDESQLCGPHFTAINSNNEIIVSDFHNHCIKVFDAEGQFIMKFGSNGEGNGQFNAPTGVAVDSLDNIIVADWGNSRIQVFDSNGSFLSYINTNADPLYGPQGLAITSDGNIAVADSGNYCVKIYKYLQ</sequence>
<dbReference type="PROSITE" id="PS50089">
    <property type="entry name" value="ZF_RING_2"/>
    <property type="match status" value="1"/>
</dbReference>
<evidence type="ECO:0000259" key="14">
    <source>
        <dbReference type="PROSITE" id="PS50119"/>
    </source>
</evidence>
<dbReference type="Pfam" id="PF01436">
    <property type="entry name" value="NHL"/>
    <property type="match status" value="5"/>
</dbReference>
<dbReference type="CDD" id="cd20482">
    <property type="entry name" value="CC_brat-like"/>
    <property type="match status" value="1"/>
</dbReference>
<dbReference type="InterPro" id="IPR001841">
    <property type="entry name" value="Znf_RING"/>
</dbReference>
<dbReference type="Gene3D" id="3.30.40.10">
    <property type="entry name" value="Zinc/RING finger domain, C3HC4 (zinc finger)"/>
    <property type="match status" value="1"/>
</dbReference>
<feature type="repeat" description="NHL" evidence="11">
    <location>
        <begin position="504"/>
        <end position="547"/>
    </location>
</feature>
<keyword evidence="15" id="KW-1185">Reference proteome</keyword>
<dbReference type="SMART" id="SM00336">
    <property type="entry name" value="BBOX"/>
    <property type="match status" value="1"/>
</dbReference>
<evidence type="ECO:0000256" key="12">
    <source>
        <dbReference type="SAM" id="MobiDB-lite"/>
    </source>
</evidence>
<dbReference type="CDD" id="cd16586">
    <property type="entry name" value="RING-HC_TRIM2_like_C-VII"/>
    <property type="match status" value="1"/>
</dbReference>
<feature type="compositionally biased region" description="Polar residues" evidence="12">
    <location>
        <begin position="416"/>
        <end position="430"/>
    </location>
</feature>
<dbReference type="InterPro" id="IPR001298">
    <property type="entry name" value="Filamin/ABP280_rpt"/>
</dbReference>
<gene>
    <name evidence="16" type="primary">LOC100376214</name>
</gene>
<dbReference type="SUPFAM" id="SSF57850">
    <property type="entry name" value="RING/U-box"/>
    <property type="match status" value="1"/>
</dbReference>
<dbReference type="Pfam" id="PF13445">
    <property type="entry name" value="zf-RING_UBOX"/>
    <property type="match status" value="1"/>
</dbReference>
<dbReference type="PANTHER" id="PTHR24104">
    <property type="entry name" value="E3 UBIQUITIN-PROTEIN LIGASE NHLRC1-RELATED"/>
    <property type="match status" value="1"/>
</dbReference>
<dbReference type="InterPro" id="IPR017907">
    <property type="entry name" value="Znf_RING_CS"/>
</dbReference>
<proteinExistence type="inferred from homology"/>
<evidence type="ECO:0000256" key="8">
    <source>
        <dbReference type="ARBA" id="ARBA00022833"/>
    </source>
</evidence>
<dbReference type="PROSITE" id="PS00518">
    <property type="entry name" value="ZF_RING_1"/>
    <property type="match status" value="1"/>
</dbReference>
<dbReference type="PANTHER" id="PTHR24104:SF57">
    <property type="entry name" value="BEE-MILK PROTEIN"/>
    <property type="match status" value="1"/>
</dbReference>
<feature type="repeat" description="NHL" evidence="11">
    <location>
        <begin position="642"/>
        <end position="683"/>
    </location>
</feature>
<keyword evidence="3" id="KW-0808">Transferase</keyword>
<evidence type="ECO:0000256" key="5">
    <source>
        <dbReference type="ARBA" id="ARBA00022737"/>
    </source>
</evidence>
<dbReference type="SMART" id="SM00557">
    <property type="entry name" value="IG_FLMN"/>
    <property type="match status" value="1"/>
</dbReference>
<dbReference type="Gene3D" id="2.60.40.10">
    <property type="entry name" value="Immunoglobulins"/>
    <property type="match status" value="1"/>
</dbReference>
<comment type="similarity">
    <text evidence="1">Belongs to the TRIM/RBCC family.</text>
</comment>
<feature type="repeat" description="NHL" evidence="11">
    <location>
        <begin position="457"/>
        <end position="500"/>
    </location>
</feature>
<dbReference type="InterPro" id="IPR003649">
    <property type="entry name" value="Bbox_C"/>
</dbReference>
<evidence type="ECO:0000256" key="4">
    <source>
        <dbReference type="ARBA" id="ARBA00022723"/>
    </source>
</evidence>
<organism evidence="15 16">
    <name type="scientific">Saccoglossus kowalevskii</name>
    <name type="common">Acorn worm</name>
    <dbReference type="NCBI Taxonomy" id="10224"/>
    <lineage>
        <taxon>Eukaryota</taxon>
        <taxon>Metazoa</taxon>
        <taxon>Hemichordata</taxon>
        <taxon>Enteropneusta</taxon>
        <taxon>Harrimaniidae</taxon>
        <taxon>Saccoglossus</taxon>
    </lineage>
</organism>
<dbReference type="InterPro" id="IPR017868">
    <property type="entry name" value="Filamin/ABP280_repeat-like"/>
</dbReference>
<feature type="compositionally biased region" description="Low complexity" evidence="12">
    <location>
        <begin position="435"/>
        <end position="450"/>
    </location>
</feature>
<dbReference type="SUPFAM" id="SSF57845">
    <property type="entry name" value="B-box zinc-binding domain"/>
    <property type="match status" value="1"/>
</dbReference>
<evidence type="ECO:0000313" key="15">
    <source>
        <dbReference type="Proteomes" id="UP000694865"/>
    </source>
</evidence>
<evidence type="ECO:0000259" key="13">
    <source>
        <dbReference type="PROSITE" id="PS50089"/>
    </source>
</evidence>
<dbReference type="Gene3D" id="2.120.10.30">
    <property type="entry name" value="TolB, C-terminal domain"/>
    <property type="match status" value="2"/>
</dbReference>
<dbReference type="InterPro" id="IPR027370">
    <property type="entry name" value="Znf-RING_euk"/>
</dbReference>
<evidence type="ECO:0000256" key="3">
    <source>
        <dbReference type="ARBA" id="ARBA00022679"/>
    </source>
</evidence>
<dbReference type="InterPro" id="IPR001258">
    <property type="entry name" value="NHL_repeat"/>
</dbReference>
<keyword evidence="2" id="KW-0597">Phosphoprotein</keyword>
<evidence type="ECO:0000256" key="6">
    <source>
        <dbReference type="ARBA" id="ARBA00022771"/>
    </source>
</evidence>
<dbReference type="PROSITE" id="PS50194">
    <property type="entry name" value="FILAMIN_REPEAT"/>
    <property type="match status" value="1"/>
</dbReference>
<keyword evidence="6 9" id="KW-0863">Zinc-finger</keyword>
<dbReference type="CDD" id="cd14960">
    <property type="entry name" value="NHL_TRIM2_like"/>
    <property type="match status" value="1"/>
</dbReference>
<accession>A0ABM0GQE5</accession>